<comment type="caution">
    <text evidence="1">The sequence shown here is derived from an EMBL/GenBank/DDBJ whole genome shotgun (WGS) entry which is preliminary data.</text>
</comment>
<accession>A0A5N5I6I6</accession>
<dbReference type="Proteomes" id="UP000327157">
    <property type="component" value="Chromosome 5"/>
</dbReference>
<keyword evidence="2" id="KW-1185">Reference proteome</keyword>
<reference evidence="1 2" key="1">
    <citation type="submission" date="2019-09" db="EMBL/GenBank/DDBJ databases">
        <authorList>
            <person name="Ou C."/>
        </authorList>
    </citation>
    <scope>NUCLEOTIDE SEQUENCE [LARGE SCALE GENOMIC DNA]</scope>
    <source>
        <strain evidence="1">S2</strain>
        <tissue evidence="1">Leaf</tissue>
    </source>
</reference>
<dbReference type="EMBL" id="SMOL01000004">
    <property type="protein sequence ID" value="KAB2635795.1"/>
    <property type="molecule type" value="Genomic_DNA"/>
</dbReference>
<name>A0A5N5I6I6_9ROSA</name>
<proteinExistence type="predicted"/>
<sequence>MVTNLGLPGGVKQVGIIRSHGDRSRVAGSRGADRHNCERIAEVDLGQIGTVRSHGDRSGLPGAMEQVDTIRSHGTNLGLPGVVKQVGIIRSHGDRSRAAGSRGADRHICERIAEVDLGQVVGSNWTTRFVMLGY</sequence>
<gene>
    <name evidence="1" type="ORF">D8674_026329</name>
</gene>
<evidence type="ECO:0000313" key="1">
    <source>
        <dbReference type="EMBL" id="KAB2635795.1"/>
    </source>
</evidence>
<organism evidence="1 2">
    <name type="scientific">Pyrus ussuriensis x Pyrus communis</name>
    <dbReference type="NCBI Taxonomy" id="2448454"/>
    <lineage>
        <taxon>Eukaryota</taxon>
        <taxon>Viridiplantae</taxon>
        <taxon>Streptophyta</taxon>
        <taxon>Embryophyta</taxon>
        <taxon>Tracheophyta</taxon>
        <taxon>Spermatophyta</taxon>
        <taxon>Magnoliopsida</taxon>
        <taxon>eudicotyledons</taxon>
        <taxon>Gunneridae</taxon>
        <taxon>Pentapetalae</taxon>
        <taxon>rosids</taxon>
        <taxon>fabids</taxon>
        <taxon>Rosales</taxon>
        <taxon>Rosaceae</taxon>
        <taxon>Amygdaloideae</taxon>
        <taxon>Maleae</taxon>
        <taxon>Pyrus</taxon>
    </lineage>
</organism>
<reference evidence="2" key="2">
    <citation type="submission" date="2019-10" db="EMBL/GenBank/DDBJ databases">
        <title>A de novo genome assembly of a pear dwarfing rootstock.</title>
        <authorList>
            <person name="Wang F."/>
            <person name="Wang J."/>
            <person name="Li S."/>
            <person name="Zhang Y."/>
            <person name="Fang M."/>
            <person name="Ma L."/>
            <person name="Zhao Y."/>
            <person name="Jiang S."/>
        </authorList>
    </citation>
    <scope>NUCLEOTIDE SEQUENCE [LARGE SCALE GENOMIC DNA]</scope>
</reference>
<evidence type="ECO:0000313" key="2">
    <source>
        <dbReference type="Proteomes" id="UP000327157"/>
    </source>
</evidence>
<reference evidence="1 2" key="3">
    <citation type="submission" date="2019-11" db="EMBL/GenBank/DDBJ databases">
        <title>A de novo genome assembly of a pear dwarfing rootstock.</title>
        <authorList>
            <person name="Wang F."/>
            <person name="Wang J."/>
            <person name="Li S."/>
            <person name="Zhang Y."/>
            <person name="Fang M."/>
            <person name="Ma L."/>
            <person name="Zhao Y."/>
            <person name="Jiang S."/>
        </authorList>
    </citation>
    <scope>NUCLEOTIDE SEQUENCE [LARGE SCALE GENOMIC DNA]</scope>
    <source>
        <strain evidence="1">S2</strain>
        <tissue evidence="1">Leaf</tissue>
    </source>
</reference>
<protein>
    <submittedName>
        <fullName evidence="1">TMV resistance protein N-like</fullName>
    </submittedName>
</protein>
<dbReference type="AlphaFoldDB" id="A0A5N5I6I6"/>